<evidence type="ECO:0000259" key="2">
    <source>
        <dbReference type="Pfam" id="PF25205"/>
    </source>
</evidence>
<evidence type="ECO:0000313" key="4">
    <source>
        <dbReference type="Proteomes" id="UP000509626"/>
    </source>
</evidence>
<organism evidence="3 4">
    <name type="scientific">Halorarum salinum</name>
    <dbReference type="NCBI Taxonomy" id="2743089"/>
    <lineage>
        <taxon>Archaea</taxon>
        <taxon>Methanobacteriati</taxon>
        <taxon>Methanobacteriota</taxon>
        <taxon>Stenosarchaea group</taxon>
        <taxon>Halobacteria</taxon>
        <taxon>Halobacteriales</taxon>
        <taxon>Haloferacaceae</taxon>
        <taxon>Halorarum</taxon>
    </lineage>
</organism>
<gene>
    <name evidence="3" type="ORF">HUG12_11125</name>
</gene>
<dbReference type="EMBL" id="CP058579">
    <property type="protein sequence ID" value="QLG62250.1"/>
    <property type="molecule type" value="Genomic_DNA"/>
</dbReference>
<feature type="domain" description="DUF7835" evidence="2">
    <location>
        <begin position="1"/>
        <end position="64"/>
    </location>
</feature>
<proteinExistence type="predicted"/>
<name>A0A7D5LB11_9EURY</name>
<dbReference type="RefSeq" id="WP_179268835.1">
    <property type="nucleotide sequence ID" value="NZ_CP058579.1"/>
</dbReference>
<reference evidence="3 4" key="1">
    <citation type="submission" date="2020-06" db="EMBL/GenBank/DDBJ databases">
        <title>NJ-3-1, isolated from saline soil.</title>
        <authorList>
            <person name="Cui H.L."/>
            <person name="Shi X."/>
        </authorList>
    </citation>
    <scope>NUCLEOTIDE SEQUENCE [LARGE SCALE GENOMIC DNA]</scope>
    <source>
        <strain evidence="3 4">NJ-3-1</strain>
    </source>
</reference>
<feature type="compositionally biased region" description="Basic and acidic residues" evidence="1">
    <location>
        <begin position="22"/>
        <end position="44"/>
    </location>
</feature>
<protein>
    <recommendedName>
        <fullName evidence="2">DUF7835 domain-containing protein</fullName>
    </recommendedName>
</protein>
<evidence type="ECO:0000313" key="3">
    <source>
        <dbReference type="EMBL" id="QLG62250.1"/>
    </source>
</evidence>
<evidence type="ECO:0000256" key="1">
    <source>
        <dbReference type="SAM" id="MobiDB-lite"/>
    </source>
</evidence>
<feature type="compositionally biased region" description="Polar residues" evidence="1">
    <location>
        <begin position="11"/>
        <end position="20"/>
    </location>
</feature>
<feature type="region of interest" description="Disordered" evidence="1">
    <location>
        <begin position="1"/>
        <end position="44"/>
    </location>
</feature>
<keyword evidence="4" id="KW-1185">Reference proteome</keyword>
<dbReference type="GeneID" id="86192772"/>
<sequence>MSHALRDDGSLTESCEQCGTDTPHEVSIEIRTEGSGENEEFSREPYRVASCTRCGHETTTRMNDR</sequence>
<accession>A0A7D5LB11</accession>
<dbReference type="KEGG" id="halu:HUG12_11125"/>
<dbReference type="InterPro" id="IPR057157">
    <property type="entry name" value="DUF7835"/>
</dbReference>
<dbReference type="Proteomes" id="UP000509626">
    <property type="component" value="Chromosome"/>
</dbReference>
<dbReference type="Pfam" id="PF25205">
    <property type="entry name" value="DUF7835"/>
    <property type="match status" value="1"/>
</dbReference>
<dbReference type="AlphaFoldDB" id="A0A7D5LB11"/>